<dbReference type="EMBL" id="QZAF01000442">
    <property type="protein sequence ID" value="THV67116.1"/>
    <property type="molecule type" value="Genomic_DNA"/>
</dbReference>
<protein>
    <submittedName>
        <fullName evidence="2">Uncharacterized protein</fullName>
    </submittedName>
</protein>
<gene>
    <name evidence="2" type="ORF">D6D28_07752</name>
</gene>
<feature type="region of interest" description="Disordered" evidence="1">
    <location>
        <begin position="16"/>
        <end position="35"/>
    </location>
</feature>
<proteinExistence type="predicted"/>
<dbReference type="Proteomes" id="UP000304951">
    <property type="component" value="Unassembled WGS sequence"/>
</dbReference>
<name>A0A4S8S9V0_AURPU</name>
<feature type="compositionally biased region" description="Basic and acidic residues" evidence="1">
    <location>
        <begin position="82"/>
        <end position="91"/>
    </location>
</feature>
<organism evidence="2 3">
    <name type="scientific">Aureobasidium pullulans</name>
    <name type="common">Black yeast</name>
    <name type="synonym">Pullularia pullulans</name>
    <dbReference type="NCBI Taxonomy" id="5580"/>
    <lineage>
        <taxon>Eukaryota</taxon>
        <taxon>Fungi</taxon>
        <taxon>Dikarya</taxon>
        <taxon>Ascomycota</taxon>
        <taxon>Pezizomycotina</taxon>
        <taxon>Dothideomycetes</taxon>
        <taxon>Dothideomycetidae</taxon>
        <taxon>Dothideales</taxon>
        <taxon>Saccotheciaceae</taxon>
        <taxon>Aureobasidium</taxon>
    </lineage>
</organism>
<evidence type="ECO:0000313" key="2">
    <source>
        <dbReference type="EMBL" id="THV67116.1"/>
    </source>
</evidence>
<sequence length="109" mass="11336">MIANIAFESTIREYEIMSDNKNQEPTHDESLSNLPAGLTDVQLGAQKGLLAPLGDPLGNALNKGLSPIGTAVGGITNGGYTKSKEMDKAAEEPQSIGGKEQTGQNPLGL</sequence>
<feature type="region of interest" description="Disordered" evidence="1">
    <location>
        <begin position="72"/>
        <end position="109"/>
    </location>
</feature>
<dbReference type="AlphaFoldDB" id="A0A4S8S9V0"/>
<evidence type="ECO:0000256" key="1">
    <source>
        <dbReference type="SAM" id="MobiDB-lite"/>
    </source>
</evidence>
<evidence type="ECO:0000313" key="3">
    <source>
        <dbReference type="Proteomes" id="UP000304951"/>
    </source>
</evidence>
<comment type="caution">
    <text evidence="2">The sequence shown here is derived from an EMBL/GenBank/DDBJ whole genome shotgun (WGS) entry which is preliminary data.</text>
</comment>
<feature type="compositionally biased region" description="Basic and acidic residues" evidence="1">
    <location>
        <begin position="21"/>
        <end position="30"/>
    </location>
</feature>
<accession>A0A4S8S9V0</accession>
<reference evidence="2 3" key="1">
    <citation type="submission" date="2018-10" db="EMBL/GenBank/DDBJ databases">
        <title>Fifty Aureobasidium pullulans genomes reveal a recombining polyextremotolerant generalist.</title>
        <authorList>
            <person name="Gostincar C."/>
            <person name="Turk M."/>
            <person name="Zajc J."/>
            <person name="Gunde-Cimerman N."/>
        </authorList>
    </citation>
    <scope>NUCLEOTIDE SEQUENCE [LARGE SCALE GENOMIC DNA]</scope>
    <source>
        <strain evidence="2 3">EXF-11900</strain>
    </source>
</reference>